<evidence type="ECO:0000313" key="2">
    <source>
        <dbReference type="EMBL" id="CAL1357053.1"/>
    </source>
</evidence>
<gene>
    <name evidence="2" type="ORF">LTRI10_LOCUS4712</name>
</gene>
<proteinExistence type="predicted"/>
<dbReference type="Proteomes" id="UP001497516">
    <property type="component" value="Chromosome 1"/>
</dbReference>
<keyword evidence="3" id="KW-1185">Reference proteome</keyword>
<feature type="region of interest" description="Disordered" evidence="1">
    <location>
        <begin position="1"/>
        <end position="23"/>
    </location>
</feature>
<name>A0AAV2CMM1_9ROSI</name>
<evidence type="ECO:0000313" key="3">
    <source>
        <dbReference type="Proteomes" id="UP001497516"/>
    </source>
</evidence>
<organism evidence="2 3">
    <name type="scientific">Linum trigynum</name>
    <dbReference type="NCBI Taxonomy" id="586398"/>
    <lineage>
        <taxon>Eukaryota</taxon>
        <taxon>Viridiplantae</taxon>
        <taxon>Streptophyta</taxon>
        <taxon>Embryophyta</taxon>
        <taxon>Tracheophyta</taxon>
        <taxon>Spermatophyta</taxon>
        <taxon>Magnoliopsida</taxon>
        <taxon>eudicotyledons</taxon>
        <taxon>Gunneridae</taxon>
        <taxon>Pentapetalae</taxon>
        <taxon>rosids</taxon>
        <taxon>fabids</taxon>
        <taxon>Malpighiales</taxon>
        <taxon>Linaceae</taxon>
        <taxon>Linum</taxon>
    </lineage>
</organism>
<reference evidence="2 3" key="1">
    <citation type="submission" date="2024-04" db="EMBL/GenBank/DDBJ databases">
        <authorList>
            <person name="Fracassetti M."/>
        </authorList>
    </citation>
    <scope>NUCLEOTIDE SEQUENCE [LARGE SCALE GENOMIC DNA]</scope>
</reference>
<dbReference type="AlphaFoldDB" id="A0AAV2CMM1"/>
<sequence>MIQWRFSLPHSNELEDDDSTPPSFAGSKIVPSRHPIAGPFAGLVNFNRFNPSAPFGVGTIPGSQVQVKTEISVPWSRIESERLKNIEDQSDYGDKIDSLGDGFCGSLQNSAEAVIASTIPLPTTTGMGSIGRIGSAAVQRWQTGIRLRGESRERFSEVFTDLLGGISGRLTRFCEIQSNTCSFIVQWHGLSGIILGWNTWERVCLGILFLCFSNVCWV</sequence>
<accession>A0AAV2CMM1</accession>
<evidence type="ECO:0000256" key="1">
    <source>
        <dbReference type="SAM" id="MobiDB-lite"/>
    </source>
</evidence>
<protein>
    <submittedName>
        <fullName evidence="2">Uncharacterized protein</fullName>
    </submittedName>
</protein>
<dbReference type="EMBL" id="OZ034813">
    <property type="protein sequence ID" value="CAL1357053.1"/>
    <property type="molecule type" value="Genomic_DNA"/>
</dbReference>